<evidence type="ECO:0000259" key="3">
    <source>
        <dbReference type="Pfam" id="PF03109"/>
    </source>
</evidence>
<feature type="domain" description="ABC1 atypical kinase-like" evidence="3">
    <location>
        <begin position="74"/>
        <end position="315"/>
    </location>
</feature>
<dbReference type="GO" id="GO:0016301">
    <property type="term" value="F:kinase activity"/>
    <property type="evidence" value="ECO:0007669"/>
    <property type="project" value="UniProtKB-KW"/>
</dbReference>
<dbReference type="Pfam" id="PF03109">
    <property type="entry name" value="ABC1"/>
    <property type="match status" value="1"/>
</dbReference>
<gene>
    <name evidence="4" type="ORF">bsdE14_19120</name>
</gene>
<reference evidence="4 5" key="1">
    <citation type="journal article" date="2024" name="Int. J. Syst. Evol. Microbiol.">
        <title>Clostridium omnivorum sp. nov., isolated from anoxic soil under the treatment of reductive soil disinfestation.</title>
        <authorList>
            <person name="Ueki A."/>
            <person name="Tonouchi A."/>
            <person name="Kaku N."/>
            <person name="Honma S."/>
            <person name="Ueki K."/>
        </authorList>
    </citation>
    <scope>NUCLEOTIDE SEQUENCE [LARGE SCALE GENOMIC DNA]</scope>
    <source>
        <strain evidence="4 5">E14</strain>
    </source>
</reference>
<dbReference type="RefSeq" id="WP_264849766.1">
    <property type="nucleotide sequence ID" value="NZ_BRXR01000001.1"/>
</dbReference>
<dbReference type="InterPro" id="IPR004147">
    <property type="entry name" value="ABC1_dom"/>
</dbReference>
<dbReference type="PANTHER" id="PTHR10566:SF113">
    <property type="entry name" value="PROTEIN ACTIVITY OF BC1 COMPLEX KINASE 7, CHLOROPLASTIC"/>
    <property type="match status" value="1"/>
</dbReference>
<comment type="similarity">
    <text evidence="1">Belongs to the protein kinase superfamily. ADCK protein kinase family.</text>
</comment>
<feature type="transmembrane region" description="Helical" evidence="2">
    <location>
        <begin position="505"/>
        <end position="528"/>
    </location>
</feature>
<dbReference type="InterPro" id="IPR011009">
    <property type="entry name" value="Kinase-like_dom_sf"/>
</dbReference>
<keyword evidence="2" id="KW-0472">Membrane</keyword>
<proteinExistence type="inferred from homology"/>
<keyword evidence="2" id="KW-1133">Transmembrane helix</keyword>
<keyword evidence="5" id="KW-1185">Reference proteome</keyword>
<dbReference type="PANTHER" id="PTHR10566">
    <property type="entry name" value="CHAPERONE-ACTIVITY OF BC1 COMPLEX CABC1 -RELATED"/>
    <property type="match status" value="1"/>
</dbReference>
<keyword evidence="4" id="KW-0418">Kinase</keyword>
<dbReference type="Proteomes" id="UP001208567">
    <property type="component" value="Unassembled WGS sequence"/>
</dbReference>
<organism evidence="4 5">
    <name type="scientific">Clostridium omnivorum</name>
    <dbReference type="NCBI Taxonomy" id="1604902"/>
    <lineage>
        <taxon>Bacteria</taxon>
        <taxon>Bacillati</taxon>
        <taxon>Bacillota</taxon>
        <taxon>Clostridia</taxon>
        <taxon>Eubacteriales</taxon>
        <taxon>Clostridiaceae</taxon>
        <taxon>Clostridium</taxon>
    </lineage>
</organism>
<dbReference type="Gene3D" id="1.10.510.10">
    <property type="entry name" value="Transferase(Phosphotransferase) domain 1"/>
    <property type="match status" value="1"/>
</dbReference>
<name>A0ABQ5N5M1_9CLOT</name>
<dbReference type="SUPFAM" id="SSF56112">
    <property type="entry name" value="Protein kinase-like (PK-like)"/>
    <property type="match status" value="1"/>
</dbReference>
<sequence>MYKNTIQRFREIVKVLASYGFGYIVDSKLNKEDKSPQNLRRAFEELGPTFIKIGQILSTRPDIVSPEYIKELSKLQDNVSPENFNDISAVFFNEFLQTIDETFLYFEEEPFASASIAQVHNAILKNGKGVIVKIQRPDIYEKMKIDISILKRIVSLTKSRFADALIDPEEALNELLYATELELNFKNEAANIIAFKQLNSNVNFVYAPEVIMDISSTRVLTLEKINGFKIDDIVKLQENGYDLNDIGKKLAIGYLKQVIDDGFFHGDPHPGNILIREGKICFIDFGIVGKLSKSLRESINQALIATAFKDTNMLISVLMSIGIKKGPINKNNLYEDIEYLFDSYLSTSLENIKISVMLQEIFDISKHNNLVLPKELTLLIRSLVILEGVIAHIAPEIKILDVALPYVKTNIKDSMLKDINFEDFLFHSVKFMKDSTRIPSKILEMSDSVLNGRAKIQFELRHLNKAINELNKMVNRLVISFIVAATIVGSSLILNSNIGPKIWDISIIGILGFFLAGFAGLWLIVSILRSGKM</sequence>
<dbReference type="CDD" id="cd05121">
    <property type="entry name" value="ABC1_ADCK3-like"/>
    <property type="match status" value="1"/>
</dbReference>
<keyword evidence="4" id="KW-0808">Transferase</keyword>
<accession>A0ABQ5N5M1</accession>
<comment type="caution">
    <text evidence="4">The sequence shown here is derived from an EMBL/GenBank/DDBJ whole genome shotgun (WGS) entry which is preliminary data.</text>
</comment>
<evidence type="ECO:0000256" key="2">
    <source>
        <dbReference type="SAM" id="Phobius"/>
    </source>
</evidence>
<evidence type="ECO:0000256" key="1">
    <source>
        <dbReference type="ARBA" id="ARBA00009670"/>
    </source>
</evidence>
<keyword evidence="2" id="KW-0812">Transmembrane</keyword>
<protein>
    <submittedName>
        <fullName evidence="4">Protein kinase</fullName>
    </submittedName>
</protein>
<feature type="transmembrane region" description="Helical" evidence="2">
    <location>
        <begin position="473"/>
        <end position="493"/>
    </location>
</feature>
<evidence type="ECO:0000313" key="5">
    <source>
        <dbReference type="Proteomes" id="UP001208567"/>
    </source>
</evidence>
<evidence type="ECO:0000313" key="4">
    <source>
        <dbReference type="EMBL" id="GLC30502.1"/>
    </source>
</evidence>
<dbReference type="InterPro" id="IPR050154">
    <property type="entry name" value="UbiB_kinase"/>
</dbReference>
<dbReference type="EMBL" id="BRXR01000001">
    <property type="protein sequence ID" value="GLC30502.1"/>
    <property type="molecule type" value="Genomic_DNA"/>
</dbReference>